<proteinExistence type="inferred from homology"/>
<reference evidence="5" key="1">
    <citation type="journal article" date="2010" name="Nature">
        <title>The Dynamic genome of Hydra.</title>
        <authorList>
            <person name="Chapman J.A."/>
            <person name="Kirkness E.F."/>
            <person name="Simakov O."/>
            <person name="Hampson S.E."/>
            <person name="Mitros T."/>
            <person name="Weinmaier T."/>
            <person name="Rattei T."/>
            <person name="Balasubramanian P.G."/>
            <person name="Borman J."/>
            <person name="Busam D."/>
            <person name="Disbennett K."/>
            <person name="Pfannkoch C."/>
            <person name="Sumin N."/>
            <person name="Sutton G."/>
            <person name="Viswanathan L."/>
            <person name="Walenz B."/>
            <person name="Goodstein D.M."/>
            <person name="Hellsten U."/>
            <person name="Kawashima T."/>
            <person name="Prochnik S.E."/>
            <person name="Putnam N.H."/>
            <person name="Shu S."/>
            <person name="Blumberg B."/>
            <person name="Dana C.E."/>
            <person name="Gee L."/>
            <person name="Kibler D.F."/>
            <person name="Law L."/>
            <person name="Lindgens D."/>
            <person name="Martinez D.E."/>
            <person name="Peng J."/>
            <person name="Wigge P.A."/>
            <person name="Bertulat B."/>
            <person name="Guder C."/>
            <person name="Nakamura Y."/>
            <person name="Ozbek S."/>
            <person name="Watanabe H."/>
            <person name="Khalturin K."/>
            <person name="Hemmrich G."/>
            <person name="Franke A."/>
            <person name="Augustin R."/>
            <person name="Fraune S."/>
            <person name="Hayakawa E."/>
            <person name="Hayakawa S."/>
            <person name="Hirose M."/>
            <person name="Hwang J."/>
            <person name="Ikeo K."/>
            <person name="Nishimiya-Fujisawa C."/>
            <person name="Ogura A."/>
            <person name="Takahashi T."/>
            <person name="Steinmetz P.R."/>
            <person name="Zhang X."/>
            <person name="Aufschnaiter R."/>
            <person name="Eder M.K."/>
            <person name="Gorny A.K."/>
            <person name="Salvenmoser W."/>
            <person name="Heimberg A.M."/>
            <person name="Wheeler B.M."/>
            <person name="Peterson K.J."/>
            <person name="Boettger A."/>
            <person name="Tischler P."/>
            <person name="Wolf A."/>
            <person name="Gojobori T."/>
            <person name="Remington K.A."/>
            <person name="Strausberg R.L."/>
            <person name="Venter J."/>
            <person name="Technau U."/>
            <person name="Hobmayer B."/>
            <person name="Bosch T.C."/>
            <person name="Holstein T.W."/>
            <person name="Fujisawa T."/>
            <person name="Bode H.R."/>
            <person name="David C.N."/>
            <person name="Rokhsar D.S."/>
            <person name="Steele R.E."/>
        </authorList>
    </citation>
    <scope>NUCLEOTIDE SEQUENCE</scope>
</reference>
<dbReference type="InterPro" id="IPR015269">
    <property type="entry name" value="UPF0029_Impact_C"/>
</dbReference>
<name>C9YG92_CURXX</name>
<evidence type="ECO:0000259" key="3">
    <source>
        <dbReference type="Pfam" id="PF01205"/>
    </source>
</evidence>
<evidence type="ECO:0000313" key="5">
    <source>
        <dbReference type="EMBL" id="CBA33211.1"/>
    </source>
</evidence>
<dbReference type="Gene3D" id="3.30.230.30">
    <property type="entry name" value="Impact, N-terminal domain"/>
    <property type="match status" value="1"/>
</dbReference>
<dbReference type="EMBL" id="FN543108">
    <property type="protein sequence ID" value="CBA33211.1"/>
    <property type="molecule type" value="Genomic_DNA"/>
</dbReference>
<comment type="similarity">
    <text evidence="1">Belongs to the IMPACT family.</text>
</comment>
<keyword evidence="5" id="KW-0378">Hydrolase</keyword>
<gene>
    <name evidence="5" type="ORF">Csp_B17920</name>
</gene>
<dbReference type="InterPro" id="IPR035647">
    <property type="entry name" value="EFG_III/V"/>
</dbReference>
<dbReference type="Pfam" id="PF01205">
    <property type="entry name" value="Impact_N"/>
    <property type="match status" value="1"/>
</dbReference>
<dbReference type="InterPro" id="IPR023582">
    <property type="entry name" value="Impact"/>
</dbReference>
<dbReference type="PANTHER" id="PTHR16301:SF20">
    <property type="entry name" value="IMPACT FAMILY MEMBER YIGZ"/>
    <property type="match status" value="1"/>
</dbReference>
<dbReference type="Pfam" id="PF09186">
    <property type="entry name" value="DUF1949"/>
    <property type="match status" value="1"/>
</dbReference>
<dbReference type="InterPro" id="IPR036956">
    <property type="entry name" value="Impact_N_sf"/>
</dbReference>
<dbReference type="SUPFAM" id="SSF54211">
    <property type="entry name" value="Ribosomal protein S5 domain 2-like"/>
    <property type="match status" value="1"/>
</dbReference>
<accession>C9YG92</accession>
<feature type="region of interest" description="Disordered" evidence="2">
    <location>
        <begin position="221"/>
        <end position="250"/>
    </location>
</feature>
<keyword evidence="5" id="KW-0224">Dipeptidase</keyword>
<evidence type="ECO:0000256" key="1">
    <source>
        <dbReference type="ARBA" id="ARBA00007665"/>
    </source>
</evidence>
<feature type="compositionally biased region" description="Basic residues" evidence="2">
    <location>
        <begin position="228"/>
        <end position="237"/>
    </location>
</feature>
<dbReference type="InterPro" id="IPR020568">
    <property type="entry name" value="Ribosomal_Su5_D2-typ_SF"/>
</dbReference>
<dbReference type="InterPro" id="IPR001498">
    <property type="entry name" value="Impact_N"/>
</dbReference>
<organism evidence="5">
    <name type="scientific">Curvibacter symbiont subsp. Hydra magnipapillata</name>
    <dbReference type="NCBI Taxonomy" id="667019"/>
    <lineage>
        <taxon>Bacteria</taxon>
        <taxon>Pseudomonadati</taxon>
        <taxon>Pseudomonadota</taxon>
        <taxon>Betaproteobacteria</taxon>
        <taxon>Burkholderiales</taxon>
        <taxon>Comamonadaceae</taxon>
        <taxon>Curvibacter</taxon>
    </lineage>
</organism>
<evidence type="ECO:0000256" key="2">
    <source>
        <dbReference type="SAM" id="MobiDB-lite"/>
    </source>
</evidence>
<feature type="domain" description="Impact N-terminal" evidence="3">
    <location>
        <begin position="34"/>
        <end position="136"/>
    </location>
</feature>
<feature type="domain" description="UPF0029" evidence="4">
    <location>
        <begin position="152"/>
        <end position="207"/>
    </location>
</feature>
<dbReference type="SUPFAM" id="SSF54980">
    <property type="entry name" value="EF-G C-terminal domain-like"/>
    <property type="match status" value="1"/>
</dbReference>
<dbReference type="GO" id="GO:0017111">
    <property type="term" value="F:ribonucleoside triphosphate phosphatase activity"/>
    <property type="evidence" value="ECO:0007669"/>
    <property type="project" value="UniProtKB-ARBA"/>
</dbReference>
<dbReference type="AlphaFoldDB" id="C9YG92"/>
<dbReference type="GO" id="GO:0006446">
    <property type="term" value="P:regulation of translational initiation"/>
    <property type="evidence" value="ECO:0007669"/>
    <property type="project" value="TreeGrafter"/>
</dbReference>
<dbReference type="PANTHER" id="PTHR16301">
    <property type="entry name" value="IMPACT-RELATED"/>
    <property type="match status" value="1"/>
</dbReference>
<dbReference type="GO" id="GO:0016805">
    <property type="term" value="F:dipeptidase activity"/>
    <property type="evidence" value="ECO:0007669"/>
    <property type="project" value="UniProtKB-KW"/>
</dbReference>
<protein>
    <recommendedName>
        <fullName evidence="6">IMPACT family member YigZ</fullName>
    </recommendedName>
</protein>
<keyword evidence="5" id="KW-0645">Protease</keyword>
<dbReference type="GO" id="GO:0032561">
    <property type="term" value="F:guanyl ribonucleotide binding"/>
    <property type="evidence" value="ECO:0007669"/>
    <property type="project" value="UniProtKB-ARBA"/>
</dbReference>
<sequence>MDMVTKEKDDAGGIYTPVMAHTIAKPSNSELIVKKSRFIGRVQAVADRVTAQKVVADLWAEHPTATHVCWALMAGGHSAAVDDGEPSGTAGRPMLDVLRHQDLEGVLATVVRYYGGVNLGAGGLVRAYTDTVAQALLQAEKVAIVKMQALKCAVPYPLEGRMRRELDAAGATLGEVRHGERVELEFALPAHAATALVARLNDAGSGQVEWIDLTAAEPAERAAGRQWRSSRHEHARNHRDQQAQQRKGAE</sequence>
<evidence type="ECO:0008006" key="6">
    <source>
        <dbReference type="Google" id="ProtNLM"/>
    </source>
</evidence>
<evidence type="ECO:0000259" key="4">
    <source>
        <dbReference type="Pfam" id="PF09186"/>
    </source>
</evidence>
<dbReference type="GO" id="GO:0005737">
    <property type="term" value="C:cytoplasm"/>
    <property type="evidence" value="ECO:0007669"/>
    <property type="project" value="TreeGrafter"/>
</dbReference>